<accession>A0A2I1M942</accession>
<dbReference type="Proteomes" id="UP000234335">
    <property type="component" value="Unassembled WGS sequence"/>
</dbReference>
<evidence type="ECO:0000256" key="1">
    <source>
        <dbReference type="SAM" id="SignalP"/>
    </source>
</evidence>
<dbReference type="AlphaFoldDB" id="A0A2I1M942"/>
<feature type="signal peptide" evidence="1">
    <location>
        <begin position="1"/>
        <end position="20"/>
    </location>
</feature>
<organism evidence="2 3">
    <name type="scientific">Anaerococcus octavius</name>
    <dbReference type="NCBI Taxonomy" id="54007"/>
    <lineage>
        <taxon>Bacteria</taxon>
        <taxon>Bacillati</taxon>
        <taxon>Bacillota</taxon>
        <taxon>Tissierellia</taxon>
        <taxon>Tissierellales</taxon>
        <taxon>Peptoniphilaceae</taxon>
        <taxon>Anaerococcus</taxon>
    </lineage>
</organism>
<feature type="chain" id="PRO_5039649531" description="Lipoprotein" evidence="1">
    <location>
        <begin position="21"/>
        <end position="69"/>
    </location>
</feature>
<dbReference type="RefSeq" id="WP_101540323.1">
    <property type="nucleotide sequence ID" value="NZ_CALTZC010000025.1"/>
</dbReference>
<dbReference type="EMBL" id="PKGS01000003">
    <property type="protein sequence ID" value="PKZ16662.1"/>
    <property type="molecule type" value="Genomic_DNA"/>
</dbReference>
<name>A0A2I1M942_9FIRM</name>
<gene>
    <name evidence="2" type="ORF">CYJ34_05555</name>
</gene>
<evidence type="ECO:0000313" key="3">
    <source>
        <dbReference type="Proteomes" id="UP000234335"/>
    </source>
</evidence>
<protein>
    <recommendedName>
        <fullName evidence="4">Lipoprotein</fullName>
    </recommendedName>
</protein>
<sequence length="69" mass="8049">MKKFLLIVLMGLSLSSCMMFPDKNSDQEIFYGESLAQSREIPKAKRINSSFTYIPEDDDEDCEECQIYR</sequence>
<evidence type="ECO:0008006" key="4">
    <source>
        <dbReference type="Google" id="ProtNLM"/>
    </source>
</evidence>
<comment type="caution">
    <text evidence="2">The sequence shown here is derived from an EMBL/GenBank/DDBJ whole genome shotgun (WGS) entry which is preliminary data.</text>
</comment>
<keyword evidence="1" id="KW-0732">Signal</keyword>
<keyword evidence="3" id="KW-1185">Reference proteome</keyword>
<proteinExistence type="predicted"/>
<evidence type="ECO:0000313" key="2">
    <source>
        <dbReference type="EMBL" id="PKZ16662.1"/>
    </source>
</evidence>
<dbReference type="PROSITE" id="PS51257">
    <property type="entry name" value="PROKAR_LIPOPROTEIN"/>
    <property type="match status" value="1"/>
</dbReference>
<reference evidence="2 3" key="1">
    <citation type="submission" date="2017-12" db="EMBL/GenBank/DDBJ databases">
        <title>Phylogenetic diversity of female urinary microbiome.</title>
        <authorList>
            <person name="Thomas-White K."/>
            <person name="Wolfe A.J."/>
        </authorList>
    </citation>
    <scope>NUCLEOTIDE SEQUENCE [LARGE SCALE GENOMIC DNA]</scope>
    <source>
        <strain evidence="2 3">UMB0119</strain>
    </source>
</reference>